<organism evidence="1 2">
    <name type="scientific">Caballeronia pedi</name>
    <dbReference type="NCBI Taxonomy" id="1777141"/>
    <lineage>
        <taxon>Bacteria</taxon>
        <taxon>Pseudomonadati</taxon>
        <taxon>Pseudomonadota</taxon>
        <taxon>Betaproteobacteria</taxon>
        <taxon>Burkholderiales</taxon>
        <taxon>Burkholderiaceae</taxon>
        <taxon>Caballeronia</taxon>
    </lineage>
</organism>
<dbReference type="OrthoDB" id="9114812at2"/>
<reference evidence="1" key="1">
    <citation type="submission" date="2016-01" db="EMBL/GenBank/DDBJ databases">
        <authorList>
            <person name="Peeters C."/>
        </authorList>
    </citation>
    <scope>NUCLEOTIDE SEQUENCE [LARGE SCALE GENOMIC DNA]</scope>
    <source>
        <strain evidence="1">LMG 29323</strain>
    </source>
</reference>
<sequence>MSEQPSVKVEHREWEIRSFPEQRGFLWHAWVEVERGPWEDEDDGQIFNFTDIGYYDTKAAANDRAIAWAKAWLDSNY</sequence>
<evidence type="ECO:0000313" key="1">
    <source>
        <dbReference type="EMBL" id="SAL01650.1"/>
    </source>
</evidence>
<evidence type="ECO:0000313" key="2">
    <source>
        <dbReference type="Proteomes" id="UP000054911"/>
    </source>
</evidence>
<dbReference type="EMBL" id="FCOE02000068">
    <property type="protein sequence ID" value="SAL01650.1"/>
    <property type="molecule type" value="Genomic_DNA"/>
</dbReference>
<name>A0A158E4J7_9BURK</name>
<keyword evidence="2" id="KW-1185">Reference proteome</keyword>
<dbReference type="STRING" id="1777141.AWB80_08177"/>
<gene>
    <name evidence="1" type="ORF">AWB80_08177</name>
</gene>
<proteinExistence type="predicted"/>
<dbReference type="AlphaFoldDB" id="A0A158E4J7"/>
<comment type="caution">
    <text evidence="1">The sequence shown here is derived from an EMBL/GenBank/DDBJ whole genome shotgun (WGS) entry which is preliminary data.</text>
</comment>
<dbReference type="Proteomes" id="UP000054911">
    <property type="component" value="Unassembled WGS sequence"/>
</dbReference>
<accession>A0A158E4J7</accession>
<protein>
    <submittedName>
        <fullName evidence="1">Uncharacterized protein</fullName>
    </submittedName>
</protein>